<organism evidence="1 2">
    <name type="scientific">Thalictrum thalictroides</name>
    <name type="common">Rue-anemone</name>
    <name type="synonym">Anemone thalictroides</name>
    <dbReference type="NCBI Taxonomy" id="46969"/>
    <lineage>
        <taxon>Eukaryota</taxon>
        <taxon>Viridiplantae</taxon>
        <taxon>Streptophyta</taxon>
        <taxon>Embryophyta</taxon>
        <taxon>Tracheophyta</taxon>
        <taxon>Spermatophyta</taxon>
        <taxon>Magnoliopsida</taxon>
        <taxon>Ranunculales</taxon>
        <taxon>Ranunculaceae</taxon>
        <taxon>Thalictroideae</taxon>
        <taxon>Thalictrum</taxon>
    </lineage>
</organism>
<reference evidence="1 2" key="1">
    <citation type="submission" date="2020-06" db="EMBL/GenBank/DDBJ databases">
        <title>Transcriptomic and genomic resources for Thalictrum thalictroides and T. hernandezii: Facilitating candidate gene discovery in an emerging model plant lineage.</title>
        <authorList>
            <person name="Arias T."/>
            <person name="Riano-Pachon D.M."/>
            <person name="Di Stilio V.S."/>
        </authorList>
    </citation>
    <scope>NUCLEOTIDE SEQUENCE [LARGE SCALE GENOMIC DNA]</scope>
    <source>
        <strain evidence="2">cv. WT478/WT964</strain>
        <tissue evidence="1">Leaves</tissue>
    </source>
</reference>
<evidence type="ECO:0000313" key="1">
    <source>
        <dbReference type="EMBL" id="KAF5194823.1"/>
    </source>
</evidence>
<gene>
    <name evidence="1" type="ORF">FRX31_015589</name>
</gene>
<proteinExistence type="predicted"/>
<evidence type="ECO:0000313" key="2">
    <source>
        <dbReference type="Proteomes" id="UP000554482"/>
    </source>
</evidence>
<keyword evidence="2" id="KW-1185">Reference proteome</keyword>
<sequence length="75" mass="8905">MMEKNHGFALHTGVIDDAISISVVQVFCWCFPLTYNTSTFDSCFIKYQLENLIVIKQVQRKVVETQAFLWRFLWR</sequence>
<dbReference type="AlphaFoldDB" id="A0A7J6WCX1"/>
<dbReference type="Proteomes" id="UP000554482">
    <property type="component" value="Unassembled WGS sequence"/>
</dbReference>
<dbReference type="EMBL" id="JABWDY010018222">
    <property type="protein sequence ID" value="KAF5194823.1"/>
    <property type="molecule type" value="Genomic_DNA"/>
</dbReference>
<comment type="caution">
    <text evidence="1">The sequence shown here is derived from an EMBL/GenBank/DDBJ whole genome shotgun (WGS) entry which is preliminary data.</text>
</comment>
<protein>
    <submittedName>
        <fullName evidence="1">Uncharacterized protein</fullName>
    </submittedName>
</protein>
<accession>A0A7J6WCX1</accession>
<name>A0A7J6WCX1_THATH</name>